<dbReference type="EMBL" id="KV417286">
    <property type="protein sequence ID" value="KZO95924.1"/>
    <property type="molecule type" value="Genomic_DNA"/>
</dbReference>
<comment type="subcellular location">
    <subcellularLocation>
        <location evidence="1">Nucleus</location>
        <location evidence="1">Nucleolus</location>
    </subcellularLocation>
</comment>
<dbReference type="PROSITE" id="PS50082">
    <property type="entry name" value="WD_REPEATS_2"/>
    <property type="match status" value="1"/>
</dbReference>
<keyword evidence="7" id="KW-0539">Nucleus</keyword>
<evidence type="ECO:0000256" key="9">
    <source>
        <dbReference type="SAM" id="MobiDB-lite"/>
    </source>
</evidence>
<dbReference type="STRING" id="1330018.A0A167LQF4"/>
<sequence length="956" mass="103565">MVGVDEVDAGDKAKQKNAKGKAVQKDGKRWDWVSLLDAKTSDHPAIFTKDARFFFLPSGTSVHIHSASTGEVVSTLAAPHSPGKASKQRVTSLVLNPSNPFQLLVAHLDGNLRVWDFLDGVLLRTVEVGHGITHMCVNENLKDQVVVAVTEVGKKGSSDAHAKPQSVLYRVTLSTQTKTYISKLPIISYLAISHSAQHLVGTSGSTCHVVTLPAEGDASVLRCPSKDKITCLVFHPEEEWFATGDEIGTIKFWYCSSSAGQGTAQLHTASHLWHAHPVRSLTFTPNGAYLLSGGEEAVVVAWQLHSGLREFVPRVGGPIRWMSVRPAEGNGEEEWLAGLADRTLVWVNAGSLKVSRSVARVKLDISAPSSALPTSLPLAVHPITSNLLLPSSHPSFLQIYSHPNRSLITELEVHPSNRVSKPNPDASPLPTARVERVAISPQGNWMATIDVRRGGEELDLDVDRAVTRLKVWRWNGQRKEWELNTRVERPHGTGEVTSLAWMPEPPLGSGKAELGCLLATTGKDGNVKTWRARVGRGEEGEEEVAWINRSSFSYRAHVPQACAFSPDGSLLAVGQGPCVTLWDPKTNVMQRVLAGVATAVAEQVAFVGRDGRWVAVLESRPEGASGKRKVRRNVLVLWDLLSCTASWEYDLGICSAQVVPQPSGAFFAVFASTDSTPTPDRSTRAFLFNTASSRPFRIQKLSFKLQNTISYPLAPSTPGASELSFVGITKDMDVVLFGDSVGELEKRSPGVQKLGAAAPAARTLFQEVFGISALVDPDQEHGRPVVALDSALQKGDDSLFDGPAYMLPAMSTLFQPFMDSILKRRSAEPAAETIQQAPVEEAAPAPTKKRPDLPPRVVDQKEFETFVELFIELSHAPARPQPPSTPIANGNGKPRGKATNGSTPRSTRRTPAKVLEDVVMEVDLPTPTPRAEESGEETAPGLKSVVPRKRGRKSSL</sequence>
<feature type="region of interest" description="Disordered" evidence="9">
    <location>
        <begin position="1"/>
        <end position="22"/>
    </location>
</feature>
<accession>A0A167LQF4</accession>
<reference evidence="11 12" key="1">
    <citation type="journal article" date="2016" name="Mol. Biol. Evol.">
        <title>Comparative Genomics of Early-Diverging Mushroom-Forming Fungi Provides Insights into the Origins of Lignocellulose Decay Capabilities.</title>
        <authorList>
            <person name="Nagy L.G."/>
            <person name="Riley R."/>
            <person name="Tritt A."/>
            <person name="Adam C."/>
            <person name="Daum C."/>
            <person name="Floudas D."/>
            <person name="Sun H."/>
            <person name="Yadav J.S."/>
            <person name="Pangilinan J."/>
            <person name="Larsson K.H."/>
            <person name="Matsuura K."/>
            <person name="Barry K."/>
            <person name="Labutti K."/>
            <person name="Kuo R."/>
            <person name="Ohm R.A."/>
            <person name="Bhattacharya S.S."/>
            <person name="Shirouzu T."/>
            <person name="Yoshinaga Y."/>
            <person name="Martin F.M."/>
            <person name="Grigoriev I.V."/>
            <person name="Hibbett D.S."/>
        </authorList>
    </citation>
    <scope>NUCLEOTIDE SEQUENCE [LARGE SCALE GENOMIC DNA]</scope>
    <source>
        <strain evidence="11 12">TUFC12733</strain>
    </source>
</reference>
<evidence type="ECO:0000256" key="3">
    <source>
        <dbReference type="ARBA" id="ARBA00022552"/>
    </source>
</evidence>
<evidence type="ECO:0000259" key="10">
    <source>
        <dbReference type="Pfam" id="PF23769"/>
    </source>
</evidence>
<dbReference type="SUPFAM" id="SSF50998">
    <property type="entry name" value="Quinoprotein alcohol dehydrogenase-like"/>
    <property type="match status" value="1"/>
</dbReference>
<dbReference type="PANTHER" id="PTHR44215">
    <property type="entry name" value="WD REPEAT-CONTAINING PROTEIN 75"/>
    <property type="match status" value="1"/>
</dbReference>
<dbReference type="GO" id="GO:0032040">
    <property type="term" value="C:small-subunit processome"/>
    <property type="evidence" value="ECO:0007669"/>
    <property type="project" value="InterPro"/>
</dbReference>
<proteinExistence type="predicted"/>
<evidence type="ECO:0000256" key="4">
    <source>
        <dbReference type="ARBA" id="ARBA00022574"/>
    </source>
</evidence>
<keyword evidence="4 8" id="KW-0853">WD repeat</keyword>
<dbReference type="OrthoDB" id="4096at2759"/>
<evidence type="ECO:0000256" key="7">
    <source>
        <dbReference type="ARBA" id="ARBA00023242"/>
    </source>
</evidence>
<feature type="region of interest" description="Disordered" evidence="9">
    <location>
        <begin position="874"/>
        <end position="956"/>
    </location>
</feature>
<keyword evidence="2" id="KW-0690">Ribosome biogenesis</keyword>
<dbReference type="InterPro" id="IPR015943">
    <property type="entry name" value="WD40/YVTN_repeat-like_dom_sf"/>
</dbReference>
<dbReference type="InterPro" id="IPR053826">
    <property type="entry name" value="WDR75"/>
</dbReference>
<dbReference type="InterPro" id="IPR057644">
    <property type="entry name" value="Beta-prop_WDR75_2nd"/>
</dbReference>
<gene>
    <name evidence="11" type="ORF">CALVIDRAFT_537517</name>
</gene>
<evidence type="ECO:0000256" key="5">
    <source>
        <dbReference type="ARBA" id="ARBA00022737"/>
    </source>
</evidence>
<name>A0A167LQF4_CALVF</name>
<dbReference type="GO" id="GO:0045943">
    <property type="term" value="P:positive regulation of transcription by RNA polymerase I"/>
    <property type="evidence" value="ECO:0007669"/>
    <property type="project" value="InterPro"/>
</dbReference>
<feature type="domain" description="WD repeat-containing protein 75 second beta-propeller" evidence="10">
    <location>
        <begin position="379"/>
        <end position="700"/>
    </location>
</feature>
<organism evidence="11 12">
    <name type="scientific">Calocera viscosa (strain TUFC12733)</name>
    <dbReference type="NCBI Taxonomy" id="1330018"/>
    <lineage>
        <taxon>Eukaryota</taxon>
        <taxon>Fungi</taxon>
        <taxon>Dikarya</taxon>
        <taxon>Basidiomycota</taxon>
        <taxon>Agaricomycotina</taxon>
        <taxon>Dacrymycetes</taxon>
        <taxon>Dacrymycetales</taxon>
        <taxon>Dacrymycetaceae</taxon>
        <taxon>Calocera</taxon>
    </lineage>
</organism>
<keyword evidence="12" id="KW-1185">Reference proteome</keyword>
<dbReference type="GO" id="GO:0006364">
    <property type="term" value="P:rRNA processing"/>
    <property type="evidence" value="ECO:0007669"/>
    <property type="project" value="UniProtKB-KW"/>
</dbReference>
<evidence type="ECO:0000313" key="11">
    <source>
        <dbReference type="EMBL" id="KZO95924.1"/>
    </source>
</evidence>
<keyword evidence="5" id="KW-0677">Repeat</keyword>
<dbReference type="GO" id="GO:2000234">
    <property type="term" value="P:positive regulation of rRNA processing"/>
    <property type="evidence" value="ECO:0007669"/>
    <property type="project" value="TreeGrafter"/>
</dbReference>
<keyword evidence="3" id="KW-0698">rRNA processing</keyword>
<dbReference type="GO" id="GO:0003723">
    <property type="term" value="F:RNA binding"/>
    <property type="evidence" value="ECO:0007669"/>
    <property type="project" value="InterPro"/>
</dbReference>
<evidence type="ECO:0000256" key="2">
    <source>
        <dbReference type="ARBA" id="ARBA00022517"/>
    </source>
</evidence>
<feature type="compositionally biased region" description="Basic residues" evidence="9">
    <location>
        <begin position="946"/>
        <end position="956"/>
    </location>
</feature>
<feature type="compositionally biased region" description="Low complexity" evidence="9">
    <location>
        <begin position="837"/>
        <end position="846"/>
    </location>
</feature>
<evidence type="ECO:0000313" key="12">
    <source>
        <dbReference type="Proteomes" id="UP000076738"/>
    </source>
</evidence>
<dbReference type="InterPro" id="IPR011047">
    <property type="entry name" value="Quinoprotein_ADH-like_sf"/>
</dbReference>
<dbReference type="Proteomes" id="UP000076738">
    <property type="component" value="Unassembled WGS sequence"/>
</dbReference>
<keyword evidence="6" id="KW-0804">Transcription</keyword>
<dbReference type="SUPFAM" id="SSF101908">
    <property type="entry name" value="Putative isomerase YbhE"/>
    <property type="match status" value="1"/>
</dbReference>
<evidence type="ECO:0000256" key="6">
    <source>
        <dbReference type="ARBA" id="ARBA00023163"/>
    </source>
</evidence>
<feature type="region of interest" description="Disordered" evidence="9">
    <location>
        <begin position="828"/>
        <end position="856"/>
    </location>
</feature>
<feature type="repeat" description="WD" evidence="8">
    <location>
        <begin position="274"/>
        <end position="307"/>
    </location>
</feature>
<dbReference type="InterPro" id="IPR001680">
    <property type="entry name" value="WD40_rpt"/>
</dbReference>
<dbReference type="Pfam" id="PF23769">
    <property type="entry name" value="Beta-prop_WDR75_2nd"/>
    <property type="match status" value="1"/>
</dbReference>
<dbReference type="Gene3D" id="2.130.10.10">
    <property type="entry name" value="YVTN repeat-like/Quinoprotein amine dehydrogenase"/>
    <property type="match status" value="3"/>
</dbReference>
<dbReference type="PROSITE" id="PS50294">
    <property type="entry name" value="WD_REPEATS_REGION"/>
    <property type="match status" value="1"/>
</dbReference>
<dbReference type="Pfam" id="PF23869">
    <property type="entry name" value="Beta-prop_WDR75_1st"/>
    <property type="match status" value="1"/>
</dbReference>
<dbReference type="PANTHER" id="PTHR44215:SF1">
    <property type="entry name" value="WD REPEAT-CONTAINING PROTEIN 75"/>
    <property type="match status" value="1"/>
</dbReference>
<protein>
    <submittedName>
        <fullName evidence="11">WD40 repeat-like protein</fullName>
    </submittedName>
</protein>
<evidence type="ECO:0000256" key="1">
    <source>
        <dbReference type="ARBA" id="ARBA00004604"/>
    </source>
</evidence>
<dbReference type="AlphaFoldDB" id="A0A167LQF4"/>
<evidence type="ECO:0000256" key="8">
    <source>
        <dbReference type="PROSITE-ProRule" id="PRU00221"/>
    </source>
</evidence>
<dbReference type="SMART" id="SM00320">
    <property type="entry name" value="WD40"/>
    <property type="match status" value="5"/>
</dbReference>